<feature type="transmembrane region" description="Helical" evidence="6">
    <location>
        <begin position="131"/>
        <end position="148"/>
    </location>
</feature>
<accession>A0AAJ5WTW0</accession>
<feature type="transmembrane region" description="Helical" evidence="6">
    <location>
        <begin position="292"/>
        <end position="315"/>
    </location>
</feature>
<dbReference type="InterPro" id="IPR023171">
    <property type="entry name" value="Na/H_antiporter_dom_sf"/>
</dbReference>
<feature type="transmembrane region" description="Helical" evidence="6">
    <location>
        <begin position="364"/>
        <end position="381"/>
    </location>
</feature>
<gene>
    <name evidence="6 7" type="primary">nhaA</name>
    <name evidence="7" type="ORF">P0Y53_17985</name>
</gene>
<dbReference type="Gene3D" id="1.20.1530.10">
    <property type="entry name" value="Na+/H+ antiporter like domain"/>
    <property type="match status" value="1"/>
</dbReference>
<dbReference type="NCBIfam" id="NF007112">
    <property type="entry name" value="PRK09561.1"/>
    <property type="match status" value="1"/>
</dbReference>
<keyword evidence="6" id="KW-0813">Transport</keyword>
<evidence type="ECO:0000313" key="7">
    <source>
        <dbReference type="EMBL" id="WEK34380.1"/>
    </source>
</evidence>
<dbReference type="PANTHER" id="PTHR30341:SF0">
    <property type="entry name" value="NA(+)_H(+) ANTIPORTER NHAA"/>
    <property type="match status" value="1"/>
</dbReference>
<dbReference type="InterPro" id="IPR004670">
    <property type="entry name" value="NhaA"/>
</dbReference>
<feature type="transmembrane region" description="Helical" evidence="6">
    <location>
        <begin position="65"/>
        <end position="83"/>
    </location>
</feature>
<comment type="function">
    <text evidence="6">Na(+)/H(+) antiporter that extrudes sodium in exchange for external protons.</text>
</comment>
<dbReference type="GO" id="GO:0005886">
    <property type="term" value="C:plasma membrane"/>
    <property type="evidence" value="ECO:0007669"/>
    <property type="project" value="UniProtKB-SubCell"/>
</dbReference>
<proteinExistence type="inferred from homology"/>
<dbReference type="Proteomes" id="UP001220610">
    <property type="component" value="Chromosome"/>
</dbReference>
<keyword evidence="6" id="KW-0406">Ion transport</keyword>
<keyword evidence="2 6" id="KW-1003">Cell membrane</keyword>
<evidence type="ECO:0000256" key="5">
    <source>
        <dbReference type="ARBA" id="ARBA00023136"/>
    </source>
</evidence>
<dbReference type="HAMAP" id="MF_01844">
    <property type="entry name" value="NhaA"/>
    <property type="match status" value="1"/>
</dbReference>
<evidence type="ECO:0000256" key="4">
    <source>
        <dbReference type="ARBA" id="ARBA00022989"/>
    </source>
</evidence>
<comment type="similarity">
    <text evidence="6">Belongs to the NhaA Na(+)/H(+) (TC 2.A.33) antiporter family.</text>
</comment>
<dbReference type="GO" id="GO:0015385">
    <property type="term" value="F:sodium:proton antiporter activity"/>
    <property type="evidence" value="ECO:0007669"/>
    <property type="project" value="UniProtKB-UniRule"/>
</dbReference>
<evidence type="ECO:0000256" key="2">
    <source>
        <dbReference type="ARBA" id="ARBA00022475"/>
    </source>
</evidence>
<evidence type="ECO:0000256" key="6">
    <source>
        <dbReference type="HAMAP-Rule" id="MF_01844"/>
    </source>
</evidence>
<dbReference type="NCBIfam" id="TIGR00773">
    <property type="entry name" value="NhaA"/>
    <property type="match status" value="1"/>
</dbReference>
<comment type="subcellular location">
    <subcellularLocation>
        <location evidence="1">Cell inner membrane</location>
        <topology evidence="1">Multi-pass membrane protein</topology>
    </subcellularLocation>
    <subcellularLocation>
        <location evidence="6">Cell membrane</location>
        <topology evidence="6">Multi-pass membrane protein</topology>
    </subcellularLocation>
</comment>
<feature type="transmembrane region" description="Helical" evidence="6">
    <location>
        <begin position="155"/>
        <end position="178"/>
    </location>
</feature>
<keyword evidence="6" id="KW-0050">Antiport</keyword>
<dbReference type="Pfam" id="PF06965">
    <property type="entry name" value="Na_H_antiport_1"/>
    <property type="match status" value="1"/>
</dbReference>
<evidence type="ECO:0000256" key="1">
    <source>
        <dbReference type="ARBA" id="ARBA00004429"/>
    </source>
</evidence>
<feature type="transmembrane region" description="Helical" evidence="6">
    <location>
        <begin position="184"/>
        <end position="200"/>
    </location>
</feature>
<feature type="transmembrane region" description="Helical" evidence="6">
    <location>
        <begin position="327"/>
        <end position="352"/>
    </location>
</feature>
<keyword evidence="6" id="KW-0915">Sodium</keyword>
<dbReference type="GO" id="GO:0006885">
    <property type="term" value="P:regulation of pH"/>
    <property type="evidence" value="ECO:0007669"/>
    <property type="project" value="UniProtKB-UniRule"/>
</dbReference>
<feature type="transmembrane region" description="Helical" evidence="6">
    <location>
        <begin position="20"/>
        <end position="38"/>
    </location>
</feature>
<keyword evidence="5 6" id="KW-0472">Membrane</keyword>
<feature type="transmembrane region" description="Helical" evidence="6">
    <location>
        <begin position="212"/>
        <end position="242"/>
    </location>
</feature>
<name>A0AAJ5WTW0_9BACT</name>
<keyword evidence="4 6" id="KW-1133">Transmembrane helix</keyword>
<dbReference type="NCBIfam" id="NF007111">
    <property type="entry name" value="PRK09560.1"/>
    <property type="match status" value="1"/>
</dbReference>
<feature type="transmembrane region" description="Helical" evidence="6">
    <location>
        <begin position="262"/>
        <end position="280"/>
    </location>
</feature>
<dbReference type="PANTHER" id="PTHR30341">
    <property type="entry name" value="SODIUM ION/PROTON ANTIPORTER NHAA-RELATED"/>
    <property type="match status" value="1"/>
</dbReference>
<keyword evidence="3 6" id="KW-0812">Transmembrane</keyword>
<evidence type="ECO:0000313" key="8">
    <source>
        <dbReference type="Proteomes" id="UP001220610"/>
    </source>
</evidence>
<dbReference type="AlphaFoldDB" id="A0AAJ5WTW0"/>
<feature type="transmembrane region" description="Helical" evidence="6">
    <location>
        <begin position="95"/>
        <end position="119"/>
    </location>
</feature>
<sequence>MRTGLTTLFTAFFRSEKSGGLILVGCTIVSILLANSAWGDQYLHFWHQSIGFEAGGLQLRHPVEYWVNDFLMAIFFLLIGLEIKRELIHGELSDPSNALLPVVAALGGMLTPALFHFLFNQGTPEQGGMGIPMATDIAFALGILSLLGNKVPPSLRIFLTALAIIDDLGAIIVIAVFYTKGFSFFYFGAALLLFGLLLLLNRRRVNHLAFYLLPGLLLWYCMLQSGVHATIAGILLAFTIPFGDGGPSSPSSRLQHWLHKPVAFGILPVFALANTGIVFGSGWAKGFGTRNALGIMTGLVLGKPLGILLYCWVAVKLRICRVPATINWWHITGAGMLGGIGFTMSIFITLLAFMDAATITTAKIAVLSASVIAGTAGYLFLKVVTSKKKVITPL</sequence>
<organism evidence="7 8">
    <name type="scientific">Candidatus Pseudobacter hemicellulosilyticus</name>
    <dbReference type="NCBI Taxonomy" id="3121375"/>
    <lineage>
        <taxon>Bacteria</taxon>
        <taxon>Pseudomonadati</taxon>
        <taxon>Bacteroidota</taxon>
        <taxon>Chitinophagia</taxon>
        <taxon>Chitinophagales</taxon>
        <taxon>Chitinophagaceae</taxon>
        <taxon>Pseudobacter</taxon>
    </lineage>
</organism>
<reference evidence="7" key="1">
    <citation type="submission" date="2023-03" db="EMBL/GenBank/DDBJ databases">
        <title>Andean soil-derived lignocellulolytic bacterial consortium as a source of novel taxa and putative plastic-active enzymes.</title>
        <authorList>
            <person name="Diaz-Garcia L."/>
            <person name="Chuvochina M."/>
            <person name="Feuerriegel G."/>
            <person name="Bunk B."/>
            <person name="Sproer C."/>
            <person name="Streit W.R."/>
            <person name="Rodriguez L.M."/>
            <person name="Overmann J."/>
            <person name="Jimenez D.J."/>
        </authorList>
    </citation>
    <scope>NUCLEOTIDE SEQUENCE</scope>
    <source>
        <strain evidence="7">MAG 7</strain>
    </source>
</reference>
<keyword evidence="6" id="KW-0739">Sodium transport</keyword>
<protein>
    <recommendedName>
        <fullName evidence="6">Na(+)/H(+) antiporter NhaA</fullName>
    </recommendedName>
    <alternativeName>
        <fullName evidence="6">Sodium/proton antiporter NhaA</fullName>
    </alternativeName>
</protein>
<evidence type="ECO:0000256" key="3">
    <source>
        <dbReference type="ARBA" id="ARBA00022692"/>
    </source>
</evidence>
<comment type="catalytic activity">
    <reaction evidence="6">
        <text>Na(+)(in) + 2 H(+)(out) = Na(+)(out) + 2 H(+)(in)</text>
        <dbReference type="Rhea" id="RHEA:29251"/>
        <dbReference type="ChEBI" id="CHEBI:15378"/>
        <dbReference type="ChEBI" id="CHEBI:29101"/>
    </reaction>
</comment>
<dbReference type="EMBL" id="CP119311">
    <property type="protein sequence ID" value="WEK34380.1"/>
    <property type="molecule type" value="Genomic_DNA"/>
</dbReference>